<organism evidence="1 2">
    <name type="scientific">Reticulomyxa filosa</name>
    <dbReference type="NCBI Taxonomy" id="46433"/>
    <lineage>
        <taxon>Eukaryota</taxon>
        <taxon>Sar</taxon>
        <taxon>Rhizaria</taxon>
        <taxon>Retaria</taxon>
        <taxon>Foraminifera</taxon>
        <taxon>Monothalamids</taxon>
        <taxon>Reticulomyxidae</taxon>
        <taxon>Reticulomyxa</taxon>
    </lineage>
</organism>
<evidence type="ECO:0000313" key="1">
    <source>
        <dbReference type="EMBL" id="ETO35309.1"/>
    </source>
</evidence>
<proteinExistence type="predicted"/>
<accession>X6PB57</accession>
<dbReference type="Proteomes" id="UP000023152">
    <property type="component" value="Unassembled WGS sequence"/>
</dbReference>
<feature type="non-terminal residue" evidence="1">
    <location>
        <position position="432"/>
    </location>
</feature>
<dbReference type="EMBL" id="ASPP01001745">
    <property type="protein sequence ID" value="ETO35309.1"/>
    <property type="molecule type" value="Genomic_DNA"/>
</dbReference>
<comment type="caution">
    <text evidence="1">The sequence shown here is derived from an EMBL/GenBank/DDBJ whole genome shotgun (WGS) entry which is preliminary data.</text>
</comment>
<dbReference type="AlphaFoldDB" id="X6PB57"/>
<gene>
    <name evidence="1" type="ORF">RFI_01754</name>
</gene>
<keyword evidence="2" id="KW-1185">Reference proteome</keyword>
<evidence type="ECO:0000313" key="2">
    <source>
        <dbReference type="Proteomes" id="UP000023152"/>
    </source>
</evidence>
<sequence length="432" mass="48745">MLERLLVHSNGESFASFSDGSTIFISGKGSHIAEITSKDKKAIRTMKFLSSSQQTKVESILQIRNEYCDPMFLPKFCREKKQSFSSLLPITTIQWQANPKKRTIRKQEGTLQPYVPMYKISSADGNLGHLTLYTCGQLSFLIGSDFLIGRKGGRENVKNNVSSYNSIRICVYKKVSKNGRHVVYYDHIKQRKYYSMANHPSAYSDPINSLLQLTNGTNEYIGLSTIVKLPTVTIDNDDITSSGGGGYIIVIIMLMYTCMPKGTKELFCEEMWESLERFHKMNSKYSNKNSSSFCEKRYVLMDWTPSVIYRVFGGKCAQMSNVRSDSDGVGGDLPFVEVMIHHDHSYAITTANGKFLKHFLPNEPEQLVYPLNAQLLPLRPPLSTSSNSPCTNGQNLLHSSSSSYDLPAIGRHVIAILEHFRMTRVKFSQLLL</sequence>
<reference evidence="1 2" key="1">
    <citation type="journal article" date="2013" name="Curr. Biol.">
        <title>The Genome of the Foraminiferan Reticulomyxa filosa.</title>
        <authorList>
            <person name="Glockner G."/>
            <person name="Hulsmann N."/>
            <person name="Schleicher M."/>
            <person name="Noegel A.A."/>
            <person name="Eichinger L."/>
            <person name="Gallinger C."/>
            <person name="Pawlowski J."/>
            <person name="Sierra R."/>
            <person name="Euteneuer U."/>
            <person name="Pillet L."/>
            <person name="Moustafa A."/>
            <person name="Platzer M."/>
            <person name="Groth M."/>
            <person name="Szafranski K."/>
            <person name="Schliwa M."/>
        </authorList>
    </citation>
    <scope>NUCLEOTIDE SEQUENCE [LARGE SCALE GENOMIC DNA]</scope>
</reference>
<protein>
    <submittedName>
        <fullName evidence="1">Uncharacterized protein</fullName>
    </submittedName>
</protein>
<name>X6PB57_RETFI</name>